<evidence type="ECO:0000256" key="1">
    <source>
        <dbReference type="ARBA" id="ARBA00022801"/>
    </source>
</evidence>
<dbReference type="Gene3D" id="3.40.50.1820">
    <property type="entry name" value="alpha/beta hydrolase"/>
    <property type="match status" value="1"/>
</dbReference>
<gene>
    <name evidence="3" type="ORF">C2L71_07140</name>
</gene>
<feature type="domain" description="AB hydrolase-1" evidence="2">
    <location>
        <begin position="15"/>
        <end position="132"/>
    </location>
</feature>
<dbReference type="Proteomes" id="UP000236197">
    <property type="component" value="Unassembled WGS sequence"/>
</dbReference>
<evidence type="ECO:0000259" key="2">
    <source>
        <dbReference type="Pfam" id="PF00561"/>
    </source>
</evidence>
<dbReference type="OrthoDB" id="495620at2"/>
<sequence>MESYLHYREEGTGDPLILLHGNGEDGGYFVHQIERFSQRFRTIAVDTRGHGASPRGDAPFTFAQFARDLENFLNELELPRVNLLGFSDGGIIALLFALEHPDRVERMVLNGANLFPEGVEPGLRERIRAKHEAYRGNAPYEDADTQRKYELVRLMAEEPHIDPADLADLAVPTLVIAGTGDMIEEEHTRLIAASLPCAELAIIPGDHFIARDNHEAFNDAVERFLLAP</sequence>
<name>A0A2K2UB70_9ACTN</name>
<dbReference type="GO" id="GO:0016020">
    <property type="term" value="C:membrane"/>
    <property type="evidence" value="ECO:0007669"/>
    <property type="project" value="TreeGrafter"/>
</dbReference>
<proteinExistence type="predicted"/>
<organism evidence="3 4">
    <name type="scientific">Enteroscipio rubneri</name>
    <dbReference type="NCBI Taxonomy" id="2070686"/>
    <lineage>
        <taxon>Bacteria</taxon>
        <taxon>Bacillati</taxon>
        <taxon>Actinomycetota</taxon>
        <taxon>Coriobacteriia</taxon>
        <taxon>Eggerthellales</taxon>
        <taxon>Eggerthellaceae</taxon>
        <taxon>Enteroscipio</taxon>
    </lineage>
</organism>
<dbReference type="InterPro" id="IPR000073">
    <property type="entry name" value="AB_hydrolase_1"/>
</dbReference>
<accession>A0A2K2UB70</accession>
<dbReference type="SUPFAM" id="SSF53474">
    <property type="entry name" value="alpha/beta-Hydrolases"/>
    <property type="match status" value="1"/>
</dbReference>
<dbReference type="GO" id="GO:0016787">
    <property type="term" value="F:hydrolase activity"/>
    <property type="evidence" value="ECO:0007669"/>
    <property type="project" value="UniProtKB-KW"/>
</dbReference>
<dbReference type="InterPro" id="IPR029058">
    <property type="entry name" value="AB_hydrolase_fold"/>
</dbReference>
<dbReference type="PRINTS" id="PR00111">
    <property type="entry name" value="ABHYDROLASE"/>
</dbReference>
<dbReference type="PANTHER" id="PTHR43798">
    <property type="entry name" value="MONOACYLGLYCEROL LIPASE"/>
    <property type="match status" value="1"/>
</dbReference>
<evidence type="ECO:0000313" key="3">
    <source>
        <dbReference type="EMBL" id="PNV67575.1"/>
    </source>
</evidence>
<dbReference type="Pfam" id="PF00561">
    <property type="entry name" value="Abhydrolase_1"/>
    <property type="match status" value="1"/>
</dbReference>
<reference evidence="4" key="1">
    <citation type="submission" date="2018-01" db="EMBL/GenBank/DDBJ databases">
        <title>Rubneribacter badeniensis gen. nov., sp. nov., and Colonibacter rubneri, gen. nov., sp. nov., WGS of new members of the Eggerthellaceae.</title>
        <authorList>
            <person name="Danylec N."/>
            <person name="Stoll D.A."/>
            <person name="Doetsch A."/>
            <person name="Kulling S.E."/>
            <person name="Huch M."/>
        </authorList>
    </citation>
    <scope>NUCLEOTIDE SEQUENCE [LARGE SCALE GENOMIC DNA]</scope>
    <source>
        <strain evidence="4">ResAG-96</strain>
    </source>
</reference>
<keyword evidence="4" id="KW-1185">Reference proteome</keyword>
<dbReference type="PANTHER" id="PTHR43798:SF31">
    <property type="entry name" value="AB HYDROLASE SUPERFAMILY PROTEIN YCLE"/>
    <property type="match status" value="1"/>
</dbReference>
<dbReference type="AlphaFoldDB" id="A0A2K2UB70"/>
<dbReference type="RefSeq" id="WP_103265086.1">
    <property type="nucleotide sequence ID" value="NZ_CABMLE010000007.1"/>
</dbReference>
<dbReference type="EMBL" id="PPEK01000007">
    <property type="protein sequence ID" value="PNV67575.1"/>
    <property type="molecule type" value="Genomic_DNA"/>
</dbReference>
<evidence type="ECO:0000313" key="4">
    <source>
        <dbReference type="Proteomes" id="UP000236197"/>
    </source>
</evidence>
<protein>
    <submittedName>
        <fullName evidence="3">Alpha/beta hydrolase</fullName>
    </submittedName>
</protein>
<keyword evidence="1 3" id="KW-0378">Hydrolase</keyword>
<dbReference type="InterPro" id="IPR050266">
    <property type="entry name" value="AB_hydrolase_sf"/>
</dbReference>
<comment type="caution">
    <text evidence="3">The sequence shown here is derived from an EMBL/GenBank/DDBJ whole genome shotgun (WGS) entry which is preliminary data.</text>
</comment>